<protein>
    <submittedName>
        <fullName evidence="1">Uncharacterized protein</fullName>
    </submittedName>
</protein>
<evidence type="ECO:0000313" key="1">
    <source>
        <dbReference type="EMBL" id="KKL89354.1"/>
    </source>
</evidence>
<accession>A0A0F9FS71</accession>
<dbReference type="AlphaFoldDB" id="A0A0F9FS71"/>
<sequence>MATDPQHKITIGGIDVSEYIVSDNFINITTTNPIDNGVL</sequence>
<reference evidence="1" key="1">
    <citation type="journal article" date="2015" name="Nature">
        <title>Complex archaea that bridge the gap between prokaryotes and eukaryotes.</title>
        <authorList>
            <person name="Spang A."/>
            <person name="Saw J.H."/>
            <person name="Jorgensen S.L."/>
            <person name="Zaremba-Niedzwiedzka K."/>
            <person name="Martijn J."/>
            <person name="Lind A.E."/>
            <person name="van Eijk R."/>
            <person name="Schleper C."/>
            <person name="Guy L."/>
            <person name="Ettema T.J."/>
        </authorList>
    </citation>
    <scope>NUCLEOTIDE SEQUENCE</scope>
</reference>
<name>A0A0F9FS71_9ZZZZ</name>
<gene>
    <name evidence="1" type="ORF">LCGC14_1915510</name>
</gene>
<dbReference type="EMBL" id="LAZR01020309">
    <property type="protein sequence ID" value="KKL89354.1"/>
    <property type="molecule type" value="Genomic_DNA"/>
</dbReference>
<feature type="non-terminal residue" evidence="1">
    <location>
        <position position="39"/>
    </location>
</feature>
<organism evidence="1">
    <name type="scientific">marine sediment metagenome</name>
    <dbReference type="NCBI Taxonomy" id="412755"/>
    <lineage>
        <taxon>unclassified sequences</taxon>
        <taxon>metagenomes</taxon>
        <taxon>ecological metagenomes</taxon>
    </lineage>
</organism>
<proteinExistence type="predicted"/>
<comment type="caution">
    <text evidence="1">The sequence shown here is derived from an EMBL/GenBank/DDBJ whole genome shotgun (WGS) entry which is preliminary data.</text>
</comment>